<gene>
    <name evidence="4" type="ORF">CU098_008820</name>
</gene>
<dbReference type="InterPro" id="IPR051466">
    <property type="entry name" value="D-amino_acid_metab_enzyme"/>
</dbReference>
<comment type="caution">
    <text evidence="4">The sequence shown here is derived from an EMBL/GenBank/DDBJ whole genome shotgun (WGS) entry which is preliminary data.</text>
</comment>
<keyword evidence="5" id="KW-1185">Reference proteome</keyword>
<dbReference type="SMART" id="SM01119">
    <property type="entry name" value="D-ser_dehydrat"/>
    <property type="match status" value="1"/>
</dbReference>
<proteinExistence type="inferred from homology"/>
<dbReference type="Proteomes" id="UP000253551">
    <property type="component" value="Unassembled WGS sequence"/>
</dbReference>
<feature type="domain" description="D-serine dehydratase-like" evidence="3">
    <location>
        <begin position="268"/>
        <end position="368"/>
    </location>
</feature>
<reference evidence="4 5" key="1">
    <citation type="journal article" date="2018" name="G3 (Bethesda)">
        <title>Phylogenetic and Phylogenomic Definition of Rhizopus Species.</title>
        <authorList>
            <person name="Gryganskyi A.P."/>
            <person name="Golan J."/>
            <person name="Dolatabadi S."/>
            <person name="Mondo S."/>
            <person name="Robb S."/>
            <person name="Idnurm A."/>
            <person name="Muszewska A."/>
            <person name="Steczkiewicz K."/>
            <person name="Masonjones S."/>
            <person name="Liao H.L."/>
            <person name="Gajdeczka M.T."/>
            <person name="Anike F."/>
            <person name="Vuek A."/>
            <person name="Anishchenko I.M."/>
            <person name="Voigt K."/>
            <person name="de Hoog G.S."/>
            <person name="Smith M.E."/>
            <person name="Heitman J."/>
            <person name="Vilgalys R."/>
            <person name="Stajich J.E."/>
        </authorList>
    </citation>
    <scope>NUCLEOTIDE SEQUENCE [LARGE SCALE GENOMIC DNA]</scope>
    <source>
        <strain evidence="4 5">LSU 92-RS-03</strain>
    </source>
</reference>
<dbReference type="Gene3D" id="2.40.37.20">
    <property type="entry name" value="D-serine dehydratase-like domain"/>
    <property type="match status" value="1"/>
</dbReference>
<organism evidence="4 5">
    <name type="scientific">Rhizopus stolonifer</name>
    <name type="common">Rhizopus nigricans</name>
    <dbReference type="NCBI Taxonomy" id="4846"/>
    <lineage>
        <taxon>Eukaryota</taxon>
        <taxon>Fungi</taxon>
        <taxon>Fungi incertae sedis</taxon>
        <taxon>Mucoromycota</taxon>
        <taxon>Mucoromycotina</taxon>
        <taxon>Mucoromycetes</taxon>
        <taxon>Mucorales</taxon>
        <taxon>Mucorineae</taxon>
        <taxon>Rhizopodaceae</taxon>
        <taxon>Rhizopus</taxon>
    </lineage>
</organism>
<dbReference type="OrthoDB" id="20198at2759"/>
<dbReference type="GO" id="GO:0008721">
    <property type="term" value="F:D-serine ammonia-lyase activity"/>
    <property type="evidence" value="ECO:0007669"/>
    <property type="project" value="TreeGrafter"/>
</dbReference>
<dbReference type="SUPFAM" id="SSF51419">
    <property type="entry name" value="PLP-binding barrel"/>
    <property type="match status" value="1"/>
</dbReference>
<evidence type="ECO:0000256" key="2">
    <source>
        <dbReference type="ARBA" id="ARBA00023239"/>
    </source>
</evidence>
<dbReference type="InterPro" id="IPR001608">
    <property type="entry name" value="Ala_racemase_N"/>
</dbReference>
<dbReference type="InterPro" id="IPR029066">
    <property type="entry name" value="PLP-binding_barrel"/>
</dbReference>
<dbReference type="EMBL" id="PJQM01001334">
    <property type="protein sequence ID" value="RCI02588.1"/>
    <property type="molecule type" value="Genomic_DNA"/>
</dbReference>
<dbReference type="Gene3D" id="3.20.20.10">
    <property type="entry name" value="Alanine racemase"/>
    <property type="match status" value="2"/>
</dbReference>
<dbReference type="AlphaFoldDB" id="A0A367KKA2"/>
<evidence type="ECO:0000256" key="1">
    <source>
        <dbReference type="ARBA" id="ARBA00005323"/>
    </source>
</evidence>
<comment type="similarity">
    <text evidence="1">Belongs to the DSD1 family.</text>
</comment>
<dbReference type="InterPro" id="IPR042208">
    <property type="entry name" value="D-ser_dehydrat-like_sf"/>
</dbReference>
<accession>A0A367KKA2</accession>
<dbReference type="GO" id="GO:0036088">
    <property type="term" value="P:D-serine catabolic process"/>
    <property type="evidence" value="ECO:0007669"/>
    <property type="project" value="TreeGrafter"/>
</dbReference>
<dbReference type="PANTHER" id="PTHR28004">
    <property type="entry name" value="ZGC:162816-RELATED"/>
    <property type="match status" value="1"/>
</dbReference>
<evidence type="ECO:0000259" key="3">
    <source>
        <dbReference type="SMART" id="SM01119"/>
    </source>
</evidence>
<dbReference type="PANTHER" id="PTHR28004:SF2">
    <property type="entry name" value="D-SERINE DEHYDRATASE"/>
    <property type="match status" value="1"/>
</dbReference>
<dbReference type="Pfam" id="PF14031">
    <property type="entry name" value="D-ser_dehydrat"/>
    <property type="match status" value="1"/>
</dbReference>
<sequence length="384" mass="42546">MTQTSTNIYPNLSEWKKTLQQNMVGKKISDLRTPSLVIDRARLEKNCRQLGKIPTELKTKVRIHVKTHKTTEAARIQLENAKSDAIVVSTLAEAHYMINSGLVETQLLKEVLLGIPITPDKFADALELSKKISHFQIFIGKRAGVPLGQDESIHLAKRLQDSPHIHFLGIYGHAGQSYASENAENALEYLQRECHLARTFRDYFSQHGITIHNISIGATPTVKAILRFIDDERVKEILEGITEVHAGAYALLDRQQVATGLGTLSDVAVSVACRVSSVYPSRDSVLVDGGALAFSKDIAPQGGFGYVFKDLDQKEPIATLTSVSQEHGVIKGLNDKELTQFNIGDIVYVVPNHGCLTNACHLFYLVIEDRKDTVVDVWVPVKGW</sequence>
<name>A0A367KKA2_RHIST</name>
<dbReference type="Pfam" id="PF01168">
    <property type="entry name" value="Ala_racemase_N"/>
    <property type="match status" value="1"/>
</dbReference>
<keyword evidence="2" id="KW-0456">Lyase</keyword>
<dbReference type="STRING" id="4846.A0A367KKA2"/>
<evidence type="ECO:0000313" key="5">
    <source>
        <dbReference type="Proteomes" id="UP000253551"/>
    </source>
</evidence>
<evidence type="ECO:0000313" key="4">
    <source>
        <dbReference type="EMBL" id="RCI02588.1"/>
    </source>
</evidence>
<protein>
    <recommendedName>
        <fullName evidence="3">D-serine dehydratase-like domain-containing protein</fullName>
    </recommendedName>
</protein>
<dbReference type="InterPro" id="IPR026956">
    <property type="entry name" value="D-ser_dehydrat-like_dom"/>
</dbReference>